<reference evidence="3 4" key="1">
    <citation type="submission" date="2018-04" db="EMBL/GenBank/DDBJ databases">
        <title>The genome of golden apple snail Pomacea canaliculata provides insight into stress tolerance and invasive adaptation.</title>
        <authorList>
            <person name="Liu C."/>
            <person name="Liu B."/>
            <person name="Ren Y."/>
            <person name="Zhang Y."/>
            <person name="Wang H."/>
            <person name="Li S."/>
            <person name="Jiang F."/>
            <person name="Yin L."/>
            <person name="Zhang G."/>
            <person name="Qian W."/>
            <person name="Fan W."/>
        </authorList>
    </citation>
    <scope>NUCLEOTIDE SEQUENCE [LARGE SCALE GENOMIC DNA]</scope>
    <source>
        <strain evidence="3">SZHN2017</strain>
        <tissue evidence="3">Muscle</tissue>
    </source>
</reference>
<feature type="compositionally biased region" description="Basic and acidic residues" evidence="2">
    <location>
        <begin position="728"/>
        <end position="739"/>
    </location>
</feature>
<dbReference type="PANTHER" id="PTHR14926">
    <property type="entry name" value="M-PHASE PHOSPHOPROTEIN 9"/>
    <property type="match status" value="1"/>
</dbReference>
<feature type="compositionally biased region" description="Basic and acidic residues" evidence="2">
    <location>
        <begin position="1198"/>
        <end position="1212"/>
    </location>
</feature>
<gene>
    <name evidence="3" type="ORF">C0Q70_06742</name>
</gene>
<evidence type="ECO:0000313" key="3">
    <source>
        <dbReference type="EMBL" id="PVD31330.1"/>
    </source>
</evidence>
<feature type="region of interest" description="Disordered" evidence="2">
    <location>
        <begin position="1157"/>
        <end position="1229"/>
    </location>
</feature>
<dbReference type="PANTHER" id="PTHR14926:SF1">
    <property type="entry name" value="M-PHASE PHOSPHOPROTEIN 9"/>
    <property type="match status" value="1"/>
</dbReference>
<dbReference type="OMA" id="DEHHGDD"/>
<organism evidence="3 4">
    <name type="scientific">Pomacea canaliculata</name>
    <name type="common">Golden apple snail</name>
    <dbReference type="NCBI Taxonomy" id="400727"/>
    <lineage>
        <taxon>Eukaryota</taxon>
        <taxon>Metazoa</taxon>
        <taxon>Spiralia</taxon>
        <taxon>Lophotrochozoa</taxon>
        <taxon>Mollusca</taxon>
        <taxon>Gastropoda</taxon>
        <taxon>Caenogastropoda</taxon>
        <taxon>Architaenioglossa</taxon>
        <taxon>Ampullarioidea</taxon>
        <taxon>Ampullariidae</taxon>
        <taxon>Pomacea</taxon>
    </lineage>
</organism>
<dbReference type="InterPro" id="IPR026636">
    <property type="entry name" value="MPHOSPH9"/>
</dbReference>
<evidence type="ECO:0000256" key="1">
    <source>
        <dbReference type="SAM" id="Coils"/>
    </source>
</evidence>
<feature type="compositionally biased region" description="Low complexity" evidence="2">
    <location>
        <begin position="1293"/>
        <end position="1310"/>
    </location>
</feature>
<name>A0A2T7PD32_POMCA</name>
<protein>
    <recommendedName>
        <fullName evidence="5">M-phase phosphoprotein 9</fullName>
    </recommendedName>
</protein>
<feature type="compositionally biased region" description="Polar residues" evidence="2">
    <location>
        <begin position="1179"/>
        <end position="1197"/>
    </location>
</feature>
<feature type="compositionally biased region" description="Basic and acidic residues" evidence="2">
    <location>
        <begin position="121"/>
        <end position="135"/>
    </location>
</feature>
<evidence type="ECO:0000313" key="4">
    <source>
        <dbReference type="Proteomes" id="UP000245119"/>
    </source>
</evidence>
<proteinExistence type="predicted"/>
<feature type="region of interest" description="Disordered" evidence="2">
    <location>
        <begin position="148"/>
        <end position="210"/>
    </location>
</feature>
<sequence>MDSGEERDVSQAPGDEDGGDSSSAFPEQDGDTAALDGQVQAGEDAETDENVAALDRCSEADNAQEGDDKDAHRADSHKLLRTDLDSSEEELTELSPLRDGGGDRIHTPLMTYQLFLEEDDAEKHEDIDVGDKDSEADGSVGQEGLEHHIEVHQEREEVEQEGVPPPAESQLLSIVDNERKDEKSEDYKDNQEDKGMPMSDDLPGFPASPGFAVDIKSPLVLLGHEGNDLEFEKYGKQDNDSQNSASDGLEQPVTIAQNVLLDVLEKVLASENNNVESGEEEHLGGRKSLSSSESPLQYPELEKVQLCSDDSEYDFEQYRVHSVPKQSVHDKDGLEGQELTGDFQEDRKLEVDQLWAYDSEDHKSDDSVPLGMRVAGSDVEEEEELKGESRVVYPVNEMAGAQGGDACQAQGKIADHEAKSTGGLQVVNMDSPKPEYPLNYDNYKVCRVLSPGVKECLILETGEHVICRNRGTPKNPPGTGDTGSAHTGSGSSSVGRFSREGVRRKMFADNDTKGTTPKRVPAVSDHLSSQENLTLPVNHISQQPAKLHSVIHSKGQPDDRKSFDGSYLQRPRIGEESVSLELRASNSFSGDRLSCATREMVSQRQNDMTHRLSRHQENFVQDFDGRRRDGGGGASLEGSGLSFLSGSTNASGSVPNPGVIPNFKTLQDQQLSWLAMYRLLEDQHRGELQAQHAEHQRMINRMQQHLEKELTRQQQTMKDKLHAHKEVLSELHSPKEVRTLPRGSDQSWDSARVGRMRYQDMLEEEYDSGEHYSKLSSSQMRQERSWSANHLSSQMKMETTSSSGRTPDNLELSGTSSLQHIPLASLETRPRAKSVKESHSVSEVGWDKQLRGGVYSTPMPISRIKSTSSASGLSLTGSVGESCAVDETIRSSERWPREPIDSRTHVEGPRHSREVSFHDNDQLSPRSQLSLREKHAKHLADLRAYYEAELKDLREKLSLVTDGQRIFATSTQMESVEERILREENHTLRQHCQDLQDVLDDANIQNRELQQKLQGLEIRAADYAERYEESQENVLKLKNRLEELHAYAKEREAMLEESQANEHKQALIIQDLYKVQEEQAESMRRDKAALNRLLDKYEKMEKEYNALKETTADLDKKLYETRSETVDLNKLISRLELENKRLQRDNDNLRQRLSVSSSFSIMGREPQDVSEPSADRSSSHLANSTGSLPSSSHQNTSADKKTTSLRTPERAMPRVIQSDRSCDGDSSSSPLLRAEMELRRLQENLSRSDFAPKLQPKKYSSTESLVAQNGYSKVTIIDTLKSPQRASNPTPASITTSQKPKSKKSSSTASLQAARDLSVQNGDASPQKSTMQNLRPNTSSYPTALSSPTRFDVGVRPEVSQPSSSKEKNTSIREKEYSKERSVSHGSLIEGTKSVDTMLDRIRTGEIVSRPQWEDVYTSLARPRQTDGSSLTKTQEEMLRERLRTIEEMERHYDELQVEKRKLESMLNKVPSHGRVDRKSRQNKEELENRLDKVDRELGSLRMTLKRFQVLKSTV</sequence>
<evidence type="ECO:0000256" key="2">
    <source>
        <dbReference type="SAM" id="MobiDB-lite"/>
    </source>
</evidence>
<feature type="region of interest" description="Disordered" evidence="2">
    <location>
        <begin position="1280"/>
        <end position="1389"/>
    </location>
</feature>
<feature type="region of interest" description="Disordered" evidence="2">
    <location>
        <begin position="272"/>
        <end position="302"/>
    </location>
</feature>
<keyword evidence="1" id="KW-0175">Coiled coil</keyword>
<feature type="region of interest" description="Disordered" evidence="2">
    <location>
        <begin position="899"/>
        <end position="926"/>
    </location>
</feature>
<feature type="compositionally biased region" description="Basic and acidic residues" evidence="2">
    <location>
        <begin position="497"/>
        <end position="512"/>
    </location>
</feature>
<feature type="compositionally biased region" description="Polar residues" evidence="2">
    <location>
        <begin position="774"/>
        <end position="819"/>
    </location>
</feature>
<feature type="coiled-coil region" evidence="1">
    <location>
        <begin position="1439"/>
        <end position="1504"/>
    </location>
</feature>
<feature type="compositionally biased region" description="Basic and acidic residues" evidence="2">
    <location>
        <begin position="1365"/>
        <end position="1383"/>
    </location>
</feature>
<feature type="compositionally biased region" description="Basic and acidic residues" evidence="2">
    <location>
        <begin position="69"/>
        <end position="84"/>
    </location>
</feature>
<feature type="region of interest" description="Disordered" evidence="2">
    <location>
        <begin position="121"/>
        <end position="140"/>
    </location>
</feature>
<dbReference type="STRING" id="400727.A0A2T7PD32"/>
<dbReference type="OrthoDB" id="6288856at2759"/>
<feature type="compositionally biased region" description="Basic and acidic residues" evidence="2">
    <location>
        <begin position="176"/>
        <end position="195"/>
    </location>
</feature>
<feature type="compositionally biased region" description="Polar residues" evidence="2">
    <location>
        <begin position="1318"/>
        <end position="1349"/>
    </location>
</feature>
<dbReference type="Proteomes" id="UP000245119">
    <property type="component" value="Linkage Group LG4"/>
</dbReference>
<feature type="compositionally biased region" description="Polar residues" evidence="2">
    <location>
        <begin position="1281"/>
        <end position="1292"/>
    </location>
</feature>
<feature type="coiled-coil region" evidence="1">
    <location>
        <begin position="992"/>
        <end position="1047"/>
    </location>
</feature>
<feature type="compositionally biased region" description="Low complexity" evidence="2">
    <location>
        <begin position="478"/>
        <end position="496"/>
    </location>
</feature>
<dbReference type="EMBL" id="PZQS01000004">
    <property type="protein sequence ID" value="PVD31330.1"/>
    <property type="molecule type" value="Genomic_DNA"/>
</dbReference>
<feature type="region of interest" description="Disordered" evidence="2">
    <location>
        <begin position="467"/>
        <end position="523"/>
    </location>
</feature>
<feature type="coiled-coil region" evidence="1">
    <location>
        <begin position="1073"/>
        <end position="1152"/>
    </location>
</feature>
<feature type="region of interest" description="Disordered" evidence="2">
    <location>
        <begin position="728"/>
        <end position="748"/>
    </location>
</feature>
<evidence type="ECO:0008006" key="5">
    <source>
        <dbReference type="Google" id="ProtNLM"/>
    </source>
</evidence>
<feature type="region of interest" description="Disordered" evidence="2">
    <location>
        <begin position="1"/>
        <end position="105"/>
    </location>
</feature>
<keyword evidence="4" id="KW-1185">Reference proteome</keyword>
<comment type="caution">
    <text evidence="3">The sequence shown here is derived from an EMBL/GenBank/DDBJ whole genome shotgun (WGS) entry which is preliminary data.</text>
</comment>
<feature type="region of interest" description="Disordered" evidence="2">
    <location>
        <begin position="231"/>
        <end position="250"/>
    </location>
</feature>
<accession>A0A2T7PD32</accession>
<feature type="region of interest" description="Disordered" evidence="2">
    <location>
        <begin position="769"/>
        <end position="837"/>
    </location>
</feature>
<feature type="compositionally biased region" description="Basic and acidic residues" evidence="2">
    <location>
        <begin position="899"/>
        <end position="921"/>
    </location>
</feature>
<feature type="compositionally biased region" description="Basic and acidic residues" evidence="2">
    <location>
        <begin position="828"/>
        <end position="837"/>
    </location>
</feature>
<dbReference type="GO" id="GO:0005814">
    <property type="term" value="C:centriole"/>
    <property type="evidence" value="ECO:0007669"/>
    <property type="project" value="TreeGrafter"/>
</dbReference>
<feature type="region of interest" description="Disordered" evidence="2">
    <location>
        <begin position="324"/>
        <end position="345"/>
    </location>
</feature>